<dbReference type="PATRIC" id="fig|246787.4.peg.4926"/>
<evidence type="ECO:0000313" key="2">
    <source>
        <dbReference type="EMBL" id="ALJ61981.1"/>
    </source>
</evidence>
<dbReference type="Gene3D" id="3.40.630.30">
    <property type="match status" value="1"/>
</dbReference>
<dbReference type="PANTHER" id="PTHR43072">
    <property type="entry name" value="N-ACETYLTRANSFERASE"/>
    <property type="match status" value="1"/>
</dbReference>
<dbReference type="Pfam" id="PF13420">
    <property type="entry name" value="Acetyltransf_4"/>
    <property type="match status" value="1"/>
</dbReference>
<dbReference type="PROSITE" id="PS51186">
    <property type="entry name" value="GNAT"/>
    <property type="match status" value="1"/>
</dbReference>
<feature type="domain" description="N-acetyltransferase" evidence="1">
    <location>
        <begin position="1"/>
        <end position="163"/>
    </location>
</feature>
<sequence>MIREVRPEDTGSITAIYNEYVAHSVITFETEPVREEEMRSRITGIVSHFPYFVYETEGKIAGYCYAHAWKERAAYRHTLETTVYLASEYQGKGIGKQLMQTLINECRHRGYHALIACITEGNEASNSLHQKLGFKQVSHFEKVGLKFDRWLDVFDYELILTPESPKN</sequence>
<dbReference type="AlphaFoldDB" id="A0A0P0GWX4"/>
<dbReference type="KEGG" id="bcel:BcellWH2_04770"/>
<dbReference type="SUPFAM" id="SSF55729">
    <property type="entry name" value="Acyl-CoA N-acyltransferases (Nat)"/>
    <property type="match status" value="1"/>
</dbReference>
<dbReference type="EMBL" id="CP012801">
    <property type="protein sequence ID" value="ALJ61981.1"/>
    <property type="molecule type" value="Genomic_DNA"/>
</dbReference>
<dbReference type="InterPro" id="IPR000182">
    <property type="entry name" value="GNAT_dom"/>
</dbReference>
<keyword evidence="2" id="KW-0012">Acyltransferase</keyword>
<dbReference type="CDD" id="cd04301">
    <property type="entry name" value="NAT_SF"/>
    <property type="match status" value="1"/>
</dbReference>
<name>A0A0P0GWX4_9BACE</name>
<dbReference type="RefSeq" id="WP_029427616.1">
    <property type="nucleotide sequence ID" value="NZ_CP012801.1"/>
</dbReference>
<dbReference type="Proteomes" id="UP000061809">
    <property type="component" value="Chromosome"/>
</dbReference>
<dbReference type="PANTHER" id="PTHR43072:SF8">
    <property type="entry name" value="ACYLTRANSFERASE FABY-RELATED"/>
    <property type="match status" value="1"/>
</dbReference>
<dbReference type="GO" id="GO:0016747">
    <property type="term" value="F:acyltransferase activity, transferring groups other than amino-acyl groups"/>
    <property type="evidence" value="ECO:0007669"/>
    <property type="project" value="InterPro"/>
</dbReference>
<keyword evidence="2" id="KW-0808">Transferase</keyword>
<evidence type="ECO:0000313" key="3">
    <source>
        <dbReference type="Proteomes" id="UP000061809"/>
    </source>
</evidence>
<evidence type="ECO:0000259" key="1">
    <source>
        <dbReference type="PROSITE" id="PS51186"/>
    </source>
</evidence>
<organism evidence="2 3">
    <name type="scientific">Bacteroides cellulosilyticus</name>
    <dbReference type="NCBI Taxonomy" id="246787"/>
    <lineage>
        <taxon>Bacteria</taxon>
        <taxon>Pseudomonadati</taxon>
        <taxon>Bacteroidota</taxon>
        <taxon>Bacteroidia</taxon>
        <taxon>Bacteroidales</taxon>
        <taxon>Bacteroidaceae</taxon>
        <taxon>Bacteroides</taxon>
    </lineage>
</organism>
<dbReference type="InterPro" id="IPR016181">
    <property type="entry name" value="Acyl_CoA_acyltransferase"/>
</dbReference>
<protein>
    <submittedName>
        <fullName evidence="2">N-acyltransferase YncA</fullName>
        <ecNumber evidence="2">2.3.1.-</ecNumber>
    </submittedName>
</protein>
<reference evidence="2 3" key="1">
    <citation type="journal article" date="2015" name="Science">
        <title>Genetic determinants of in vivo fitness and diet responsiveness in multiple human gut Bacteroides.</title>
        <authorList>
            <person name="Wu M."/>
            <person name="McNulty N.P."/>
            <person name="Rodionov D.A."/>
            <person name="Khoroshkin M.S."/>
            <person name="Griffin N.W."/>
            <person name="Cheng J."/>
            <person name="Latreille P."/>
            <person name="Kerstetter R.A."/>
            <person name="Terrapon N."/>
            <person name="Henrissat B."/>
            <person name="Osterman A.L."/>
            <person name="Gordon J.I."/>
        </authorList>
    </citation>
    <scope>NUCLEOTIDE SEQUENCE [LARGE SCALE GENOMIC DNA]</scope>
    <source>
        <strain evidence="2 3">WH2</strain>
    </source>
</reference>
<dbReference type="EC" id="2.3.1.-" evidence="2"/>
<accession>A0A0P0GWX4</accession>
<proteinExistence type="predicted"/>
<gene>
    <name evidence="2" type="primary">yncA</name>
    <name evidence="2" type="ORF">BcellWH2_04770</name>
</gene>